<dbReference type="InterPro" id="IPR036942">
    <property type="entry name" value="Beta-barrel_TonB_sf"/>
</dbReference>
<dbReference type="Pfam" id="PF00593">
    <property type="entry name" value="TonB_dep_Rec_b-barrel"/>
    <property type="match status" value="1"/>
</dbReference>
<dbReference type="AlphaFoldDB" id="A0A397PK21"/>
<comment type="similarity">
    <text evidence="4">Belongs to the TonB-dependent receptor family.</text>
</comment>
<dbReference type="PANTHER" id="PTHR40980">
    <property type="entry name" value="PLUG DOMAIN-CONTAINING PROTEIN"/>
    <property type="match status" value="1"/>
</dbReference>
<dbReference type="Pfam" id="PF07715">
    <property type="entry name" value="Plug"/>
    <property type="match status" value="1"/>
</dbReference>
<evidence type="ECO:0000256" key="1">
    <source>
        <dbReference type="ARBA" id="ARBA00004442"/>
    </source>
</evidence>
<dbReference type="PROSITE" id="PS51257">
    <property type="entry name" value="PROKAR_LIPOPROTEIN"/>
    <property type="match status" value="1"/>
</dbReference>
<comment type="subcellular location">
    <subcellularLocation>
        <location evidence="1 4">Cell outer membrane</location>
    </subcellularLocation>
</comment>
<name>A0A397PK21_9SPHN</name>
<dbReference type="InterPro" id="IPR037066">
    <property type="entry name" value="Plug_dom_sf"/>
</dbReference>
<dbReference type="NCBIfam" id="TIGR01782">
    <property type="entry name" value="TonB-Xanth-Caul"/>
    <property type="match status" value="1"/>
</dbReference>
<gene>
    <name evidence="8" type="ORF">DFR49_0600</name>
</gene>
<keyword evidence="3" id="KW-0998">Cell outer membrane</keyword>
<organism evidence="8 9">
    <name type="scientific">Hephaestia caeni</name>
    <dbReference type="NCBI Taxonomy" id="645617"/>
    <lineage>
        <taxon>Bacteria</taxon>
        <taxon>Pseudomonadati</taxon>
        <taxon>Pseudomonadota</taxon>
        <taxon>Alphaproteobacteria</taxon>
        <taxon>Sphingomonadales</taxon>
        <taxon>Sphingomonadaceae</taxon>
        <taxon>Hephaestia</taxon>
    </lineage>
</organism>
<feature type="domain" description="TonB-dependent receptor plug" evidence="7">
    <location>
        <begin position="66"/>
        <end position="168"/>
    </location>
</feature>
<evidence type="ECO:0000313" key="8">
    <source>
        <dbReference type="EMBL" id="RIA46071.1"/>
    </source>
</evidence>
<keyword evidence="4" id="KW-0798">TonB box</keyword>
<feature type="chain" id="PRO_5017401311" evidence="5">
    <location>
        <begin position="25"/>
        <end position="944"/>
    </location>
</feature>
<dbReference type="InterPro" id="IPR000531">
    <property type="entry name" value="Beta-barrel_TonB"/>
</dbReference>
<dbReference type="Gene3D" id="2.40.170.20">
    <property type="entry name" value="TonB-dependent receptor, beta-barrel domain"/>
    <property type="match status" value="1"/>
</dbReference>
<evidence type="ECO:0000256" key="3">
    <source>
        <dbReference type="ARBA" id="ARBA00023237"/>
    </source>
</evidence>
<comment type="caution">
    <text evidence="8">The sequence shown here is derived from an EMBL/GenBank/DDBJ whole genome shotgun (WGS) entry which is preliminary data.</text>
</comment>
<dbReference type="Gene3D" id="2.170.130.10">
    <property type="entry name" value="TonB-dependent receptor, plug domain"/>
    <property type="match status" value="1"/>
</dbReference>
<evidence type="ECO:0000259" key="7">
    <source>
        <dbReference type="Pfam" id="PF07715"/>
    </source>
</evidence>
<keyword evidence="9" id="KW-1185">Reference proteome</keyword>
<accession>A0A397PK21</accession>
<dbReference type="OrthoDB" id="5476657at2"/>
<keyword evidence="5" id="KW-0732">Signal</keyword>
<evidence type="ECO:0000256" key="2">
    <source>
        <dbReference type="ARBA" id="ARBA00023136"/>
    </source>
</evidence>
<proteinExistence type="inferred from homology"/>
<keyword evidence="8" id="KW-0675">Receptor</keyword>
<evidence type="ECO:0000256" key="4">
    <source>
        <dbReference type="RuleBase" id="RU003357"/>
    </source>
</evidence>
<dbReference type="Proteomes" id="UP000266568">
    <property type="component" value="Unassembled WGS sequence"/>
</dbReference>
<dbReference type="SUPFAM" id="SSF56935">
    <property type="entry name" value="Porins"/>
    <property type="match status" value="1"/>
</dbReference>
<evidence type="ECO:0000256" key="5">
    <source>
        <dbReference type="SAM" id="SignalP"/>
    </source>
</evidence>
<feature type="signal peptide" evidence="5">
    <location>
        <begin position="1"/>
        <end position="24"/>
    </location>
</feature>
<dbReference type="RefSeq" id="WP_119034397.1">
    <property type="nucleotide sequence ID" value="NZ_QXDC01000002.1"/>
</dbReference>
<evidence type="ECO:0000313" key="9">
    <source>
        <dbReference type="Proteomes" id="UP000266568"/>
    </source>
</evidence>
<dbReference type="PANTHER" id="PTHR40980:SF4">
    <property type="entry name" value="TONB-DEPENDENT RECEPTOR-LIKE BETA-BARREL DOMAIN-CONTAINING PROTEIN"/>
    <property type="match status" value="1"/>
</dbReference>
<dbReference type="InterPro" id="IPR012910">
    <property type="entry name" value="Plug_dom"/>
</dbReference>
<dbReference type="InterPro" id="IPR010104">
    <property type="entry name" value="TonB_rcpt_bac"/>
</dbReference>
<feature type="domain" description="TonB-dependent receptor-like beta-barrel" evidence="6">
    <location>
        <begin position="436"/>
        <end position="908"/>
    </location>
</feature>
<reference evidence="8 9" key="1">
    <citation type="submission" date="2018-08" db="EMBL/GenBank/DDBJ databases">
        <title>Genomic Encyclopedia of Type Strains, Phase IV (KMG-IV): sequencing the most valuable type-strain genomes for metagenomic binning, comparative biology and taxonomic classification.</title>
        <authorList>
            <person name="Goeker M."/>
        </authorList>
    </citation>
    <scope>NUCLEOTIDE SEQUENCE [LARGE SCALE GENOMIC DNA]</scope>
    <source>
        <strain evidence="8 9">DSM 25527</strain>
    </source>
</reference>
<keyword evidence="2 4" id="KW-0472">Membrane</keyword>
<dbReference type="EMBL" id="QXDC01000002">
    <property type="protein sequence ID" value="RIA46071.1"/>
    <property type="molecule type" value="Genomic_DNA"/>
</dbReference>
<evidence type="ECO:0000259" key="6">
    <source>
        <dbReference type="Pfam" id="PF00593"/>
    </source>
</evidence>
<sequence>MTGRICLSVAVSALALIACDGALAQTTDQGGGAGTQSDSIADASDADNQIVVTGIRRSLERAADIKRESVQVVDAIVAQDIGKLPDPTTAAALQRVPGVQVSTNRNNELGDVRVRGLPDVLTTVNGREVFTTTGRSFDLQDMPAEALSRVNVYKSQTADITEGGLAGVIDLELNRPFNFTKPTVVLSARGNYASRVDKVNPQFGALATDRWDTGIGEIGALINGTYSRSDYYRATTVLFQRRSASTAPFNTQGLLLPGILQNFPQQGYIERHQLNGALQWQASPSLEAYVEGFYTYFRDRGSRNGANIQPFTTGTTIEPGSVELSDRCILTRVRKNNANNPVIVSNVDPDTGDVVETLTPYSEQNLCEPASITFNNLVSNQTTQARDLNQRNKQVAGGVKYNSGGLHAVLDAAYQTSVFKSQNITSDVGQRLDSLTLTTDVDGHAAYDVAGNALLSRDNIIIRNALIQDFDVNKGKLFQVKGDVDYDFDGFLSNIAGGVRYAHRSADTRSAHLNTAIPKGTSSTPGDPNAVLVSDSLPYDFLTLGSRAPDLNHGSRFYIPNPDFLLSESGLDVARAYFGLPAGRPDDDPGRAFDATENTLAAYVQGKYAVDFSDSISLDGIVGVRYIRTDRTIGTFVKNDAGEFERLEADTVDNDWLPNVTARLRIGDGIQIRLGYGKSLRRPNFGALNPAVTLNQSNNPLVQSGGSAGNPDLKAQKSSSYDATFEYYFPSGYVAIAGYYRDITNRVITSPQVEIYDGVDYAVSRPRNIGEATLKGVEVSAQYFFDFLPGALSGLGLQGAFTYADSKVGGDDPLAGYPLQGVSKYNYTVGLLYEKYGISGRLVYTYRSKYFDADASGQPTLRPFTPENIDDIYVPPLITYQRPAGRLDFNIGYDVNEAVRIDVGGTNILRHNSSTYYDYPGYTHINNFMDYDETTYSVGIRLRI</sequence>
<protein>
    <submittedName>
        <fullName evidence="8">TonB-dependent receptor</fullName>
    </submittedName>
</protein>
<dbReference type="GO" id="GO:0009279">
    <property type="term" value="C:cell outer membrane"/>
    <property type="evidence" value="ECO:0007669"/>
    <property type="project" value="UniProtKB-SubCell"/>
</dbReference>